<dbReference type="PANTHER" id="PTHR10410">
    <property type="entry name" value="EUKARYOTIC TRANSLATION INITIATION FACTOR 3 -RELATED"/>
    <property type="match status" value="1"/>
</dbReference>
<evidence type="ECO:0000256" key="5">
    <source>
        <dbReference type="ARBA" id="ARBA00022490"/>
    </source>
</evidence>
<dbReference type="InterPro" id="IPR000555">
    <property type="entry name" value="JAMM/MPN+_dom"/>
</dbReference>
<organism evidence="14 15">
    <name type="scientific">Smittium culicis</name>
    <dbReference type="NCBI Taxonomy" id="133412"/>
    <lineage>
        <taxon>Eukaryota</taxon>
        <taxon>Fungi</taxon>
        <taxon>Fungi incertae sedis</taxon>
        <taxon>Zoopagomycota</taxon>
        <taxon>Kickxellomycotina</taxon>
        <taxon>Harpellomycetes</taxon>
        <taxon>Harpellales</taxon>
        <taxon>Legeriomycetaceae</taxon>
        <taxon>Smittium</taxon>
    </lineage>
</organism>
<evidence type="ECO:0000256" key="7">
    <source>
        <dbReference type="ARBA" id="ARBA00022723"/>
    </source>
</evidence>
<dbReference type="InterPro" id="IPR037518">
    <property type="entry name" value="MPN"/>
</dbReference>
<dbReference type="AlphaFoldDB" id="A0A1R1YN17"/>
<dbReference type="PROSITE" id="PS50249">
    <property type="entry name" value="MPN"/>
    <property type="match status" value="1"/>
</dbReference>
<dbReference type="OrthoDB" id="605656at2759"/>
<evidence type="ECO:0000259" key="13">
    <source>
        <dbReference type="PROSITE" id="PS50249"/>
    </source>
</evidence>
<dbReference type="SMART" id="SM00232">
    <property type="entry name" value="JAB_MPN"/>
    <property type="match status" value="1"/>
</dbReference>
<keyword evidence="8" id="KW-0736">Signalosome</keyword>
<dbReference type="InterPro" id="IPR050242">
    <property type="entry name" value="JAMM_MPN+_peptidase_M67A"/>
</dbReference>
<evidence type="ECO:0000256" key="12">
    <source>
        <dbReference type="ARBA" id="ARBA00023242"/>
    </source>
</evidence>
<keyword evidence="12" id="KW-0539">Nucleus</keyword>
<dbReference type="EMBL" id="LSSM01000642">
    <property type="protein sequence ID" value="OMJ28309.1"/>
    <property type="molecule type" value="Genomic_DNA"/>
</dbReference>
<keyword evidence="10" id="KW-0862">Zinc</keyword>
<accession>A0A1R1YN17</accession>
<keyword evidence="15" id="KW-1185">Reference proteome</keyword>
<keyword evidence="6" id="KW-0645">Protease</keyword>
<evidence type="ECO:0000313" key="15">
    <source>
        <dbReference type="Proteomes" id="UP000187429"/>
    </source>
</evidence>
<sequence length="197" mass="22533">MYVDLESFEKNYKINHHNDEIFKNDPVRQKYEAEKQRWKERLVNHAVKGGDIEVMGLLLGKVLDDVMVVMDVFALPVEGTETRVNAHSDANEYMIQFLESSKKVNRPENAIGWYHSHPGYGCWLSGIDVSTQSLNQTYQDPWLAIVVDPKRTLSSGKIDIGAFRTCEKGKNKGLLKLSDFEVVPEVKSQDFDNHSDM</sequence>
<feature type="domain" description="MPN" evidence="13">
    <location>
        <begin position="31"/>
        <end position="169"/>
    </location>
</feature>
<evidence type="ECO:0000256" key="9">
    <source>
        <dbReference type="ARBA" id="ARBA00022801"/>
    </source>
</evidence>
<evidence type="ECO:0000256" key="8">
    <source>
        <dbReference type="ARBA" id="ARBA00022790"/>
    </source>
</evidence>
<dbReference type="GO" id="GO:0006508">
    <property type="term" value="P:proteolysis"/>
    <property type="evidence" value="ECO:0007669"/>
    <property type="project" value="UniProtKB-KW"/>
</dbReference>
<evidence type="ECO:0000256" key="10">
    <source>
        <dbReference type="ARBA" id="ARBA00022833"/>
    </source>
</evidence>
<dbReference type="GO" id="GO:0008180">
    <property type="term" value="C:COP9 signalosome"/>
    <property type="evidence" value="ECO:0007669"/>
    <property type="project" value="UniProtKB-KW"/>
</dbReference>
<keyword evidence="11" id="KW-0482">Metalloprotease</keyword>
<dbReference type="GO" id="GO:0008237">
    <property type="term" value="F:metallopeptidase activity"/>
    <property type="evidence" value="ECO:0007669"/>
    <property type="project" value="UniProtKB-KW"/>
</dbReference>
<dbReference type="GO" id="GO:0005737">
    <property type="term" value="C:cytoplasm"/>
    <property type="evidence" value="ECO:0007669"/>
    <property type="project" value="UniProtKB-SubCell"/>
</dbReference>
<dbReference type="FunFam" id="3.40.140.10:FF:000203">
    <property type="entry name" value="COP9 signalosome complex subunit 5"/>
    <property type="match status" value="1"/>
</dbReference>
<gene>
    <name evidence="14" type="ORF">AYI69_g2219</name>
</gene>
<evidence type="ECO:0000256" key="2">
    <source>
        <dbReference type="ARBA" id="ARBA00004496"/>
    </source>
</evidence>
<dbReference type="Proteomes" id="UP000187429">
    <property type="component" value="Unassembled WGS sequence"/>
</dbReference>
<evidence type="ECO:0000256" key="3">
    <source>
        <dbReference type="ARBA" id="ARBA00006008"/>
    </source>
</evidence>
<keyword evidence="9" id="KW-0378">Hydrolase</keyword>
<evidence type="ECO:0000256" key="4">
    <source>
        <dbReference type="ARBA" id="ARBA00014880"/>
    </source>
</evidence>
<comment type="similarity">
    <text evidence="3">Belongs to the peptidase M67A family. CSN5 subfamily.</text>
</comment>
<keyword evidence="7" id="KW-0479">Metal-binding</keyword>
<evidence type="ECO:0000256" key="11">
    <source>
        <dbReference type="ARBA" id="ARBA00023049"/>
    </source>
</evidence>
<dbReference type="SUPFAM" id="SSF102712">
    <property type="entry name" value="JAB1/MPN domain"/>
    <property type="match status" value="1"/>
</dbReference>
<keyword evidence="5" id="KW-0963">Cytoplasm</keyword>
<comment type="subcellular location">
    <subcellularLocation>
        <location evidence="2">Cytoplasm</location>
    </subcellularLocation>
    <subcellularLocation>
        <location evidence="1">Nucleus</location>
    </subcellularLocation>
</comment>
<comment type="caution">
    <text evidence="14">The sequence shown here is derived from an EMBL/GenBank/DDBJ whole genome shotgun (WGS) entry which is preliminary data.</text>
</comment>
<proteinExistence type="inferred from homology"/>
<evidence type="ECO:0000256" key="1">
    <source>
        <dbReference type="ARBA" id="ARBA00004123"/>
    </source>
</evidence>
<dbReference type="Pfam" id="PF01398">
    <property type="entry name" value="JAB"/>
    <property type="match status" value="1"/>
</dbReference>
<dbReference type="GO" id="GO:0046872">
    <property type="term" value="F:metal ion binding"/>
    <property type="evidence" value="ECO:0007669"/>
    <property type="project" value="UniProtKB-KW"/>
</dbReference>
<name>A0A1R1YN17_9FUNG</name>
<evidence type="ECO:0000256" key="6">
    <source>
        <dbReference type="ARBA" id="ARBA00022670"/>
    </source>
</evidence>
<evidence type="ECO:0000313" key="14">
    <source>
        <dbReference type="EMBL" id="OMJ28309.1"/>
    </source>
</evidence>
<protein>
    <recommendedName>
        <fullName evidence="4">COP9 signalosome complex subunit 5</fullName>
    </recommendedName>
</protein>
<dbReference type="Gene3D" id="3.40.140.10">
    <property type="entry name" value="Cytidine Deaminase, domain 2"/>
    <property type="match status" value="1"/>
</dbReference>
<reference evidence="15" key="1">
    <citation type="submission" date="2017-01" db="EMBL/GenBank/DDBJ databases">
        <authorList>
            <person name="Wang Y."/>
            <person name="White M."/>
            <person name="Kvist S."/>
            <person name="Moncalvo J.-M."/>
        </authorList>
    </citation>
    <scope>NUCLEOTIDE SEQUENCE [LARGE SCALE GENOMIC DNA]</scope>
    <source>
        <strain evidence="15">ID-206-W2</strain>
    </source>
</reference>